<sequence>MRDRSGSDDLPRSFQTSPPTAAGWETGPAMDDARPCPVPPAPQPGEPLEGAALLRSVAPGHDAVLDAALAELETSGRATDPLAAGAALRAAGIAPERAAAALSQAELRERARIKLGDRVDAMLLTRAGVEQATRWQVAALHAAVLRAAGVEQVTDVGCGLGADTHALAAAGLNVTGIEADEQTAAAAAHNLAGLGRVVHDEADATLARPEGVDPARWGLWFDPARRTGVADATGRARRVSSPQDLRPSLDLVTTLAQRAALTGCKVGPGWRHADIPPGAHAQWVSHAGDLVEAVLWMGPALRPQDDPAPVSPTVPRAGTRSATRLGTDGSVLAHADSSQLPAEGHRVLGSQDEPGTFLVEPDPALSQAGLLGVALGPGDAELGPGVGWGTSDSPAGSAWTRTHRIVELLAPRPKAIRQWARRTEVGDLVVRKHGSTVDPATVRKGVRTTGTRRAILLLTRVGDRQLALEIAPPILSA</sequence>
<keyword evidence="4" id="KW-1185">Reference proteome</keyword>
<dbReference type="AlphaFoldDB" id="A0A212TZ83"/>
<feature type="region of interest" description="Disordered" evidence="1">
    <location>
        <begin position="304"/>
        <end position="324"/>
    </location>
</feature>
<dbReference type="Gene3D" id="3.40.50.150">
    <property type="entry name" value="Vaccinia Virus protein VP39"/>
    <property type="match status" value="1"/>
</dbReference>
<evidence type="ECO:0000256" key="1">
    <source>
        <dbReference type="SAM" id="MobiDB-lite"/>
    </source>
</evidence>
<dbReference type="EMBL" id="FYEZ01000002">
    <property type="protein sequence ID" value="SNC71289.1"/>
    <property type="molecule type" value="Genomic_DNA"/>
</dbReference>
<feature type="compositionally biased region" description="Pro residues" evidence="1">
    <location>
        <begin position="36"/>
        <end position="45"/>
    </location>
</feature>
<gene>
    <name evidence="3" type="ORF">SAMN05445756_1412</name>
</gene>
<name>A0A212TZ83_9MICO</name>
<dbReference type="Pfam" id="PF18096">
    <property type="entry name" value="Thump_like"/>
    <property type="match status" value="1"/>
</dbReference>
<evidence type="ECO:0000313" key="3">
    <source>
        <dbReference type="EMBL" id="SNC71289.1"/>
    </source>
</evidence>
<dbReference type="InterPro" id="IPR041497">
    <property type="entry name" value="Thump-like"/>
</dbReference>
<protein>
    <recommendedName>
        <fullName evidence="2">THUMP-like domain-containing protein</fullName>
    </recommendedName>
</protein>
<feature type="region of interest" description="Disordered" evidence="1">
    <location>
        <begin position="1"/>
        <end position="48"/>
    </location>
</feature>
<reference evidence="3 4" key="1">
    <citation type="submission" date="2017-06" db="EMBL/GenBank/DDBJ databases">
        <authorList>
            <person name="Kim H.J."/>
            <person name="Triplett B.A."/>
        </authorList>
    </citation>
    <scope>NUCLEOTIDE SEQUENCE [LARGE SCALE GENOMIC DNA]</scope>
    <source>
        <strain evidence="3 4">DSM 22179</strain>
    </source>
</reference>
<feature type="domain" description="THUMP-like" evidence="2">
    <location>
        <begin position="401"/>
        <end position="468"/>
    </location>
</feature>
<organism evidence="3 4">
    <name type="scientific">Kytococcus aerolatus</name>
    <dbReference type="NCBI Taxonomy" id="592308"/>
    <lineage>
        <taxon>Bacteria</taxon>
        <taxon>Bacillati</taxon>
        <taxon>Actinomycetota</taxon>
        <taxon>Actinomycetes</taxon>
        <taxon>Micrococcales</taxon>
        <taxon>Kytococcaceae</taxon>
        <taxon>Kytococcus</taxon>
    </lineage>
</organism>
<evidence type="ECO:0000313" key="4">
    <source>
        <dbReference type="Proteomes" id="UP000198122"/>
    </source>
</evidence>
<dbReference type="InterPro" id="IPR029063">
    <property type="entry name" value="SAM-dependent_MTases_sf"/>
</dbReference>
<dbReference type="Proteomes" id="UP000198122">
    <property type="component" value="Unassembled WGS sequence"/>
</dbReference>
<dbReference type="SUPFAM" id="SSF53335">
    <property type="entry name" value="S-adenosyl-L-methionine-dependent methyltransferases"/>
    <property type="match status" value="1"/>
</dbReference>
<proteinExistence type="predicted"/>
<feature type="compositionally biased region" description="Basic and acidic residues" evidence="1">
    <location>
        <begin position="1"/>
        <end position="11"/>
    </location>
</feature>
<evidence type="ECO:0000259" key="2">
    <source>
        <dbReference type="Pfam" id="PF18096"/>
    </source>
</evidence>
<accession>A0A212TZ83</accession>